<dbReference type="InterPro" id="IPR048120">
    <property type="entry name" value="Integrase-like"/>
</dbReference>
<dbReference type="InterPro" id="IPR013762">
    <property type="entry name" value="Integrase-like_cat_sf"/>
</dbReference>
<dbReference type="Proteomes" id="UP000626795">
    <property type="component" value="Unassembled WGS sequence"/>
</dbReference>
<organism evidence="2 3">
    <name type="scientific">Neisseria subflava</name>
    <dbReference type="NCBI Taxonomy" id="28449"/>
    <lineage>
        <taxon>Bacteria</taxon>
        <taxon>Pseudomonadati</taxon>
        <taxon>Pseudomonadota</taxon>
        <taxon>Betaproteobacteria</taxon>
        <taxon>Neisseriales</taxon>
        <taxon>Neisseriaceae</taxon>
        <taxon>Neisseria</taxon>
    </lineage>
</organism>
<dbReference type="GO" id="GO:0003677">
    <property type="term" value="F:DNA binding"/>
    <property type="evidence" value="ECO:0007669"/>
    <property type="project" value="InterPro"/>
</dbReference>
<evidence type="ECO:0000313" key="3">
    <source>
        <dbReference type="Proteomes" id="UP000626795"/>
    </source>
</evidence>
<protein>
    <submittedName>
        <fullName evidence="2">Phage integrase family protein</fullName>
    </submittedName>
</protein>
<reference evidence="2" key="1">
    <citation type="submission" date="2019-05" db="EMBL/GenBank/DDBJ databases">
        <authorList>
            <person name="Hibberd M."/>
        </authorList>
    </citation>
    <scope>NUCLEOTIDE SEQUENCE</scope>
    <source>
        <strain evidence="2">Neisseria_subflava_BgEED23</strain>
    </source>
</reference>
<name>A0A9X9R0Q5_NEISU</name>
<accession>A0A9X9R0Q5</accession>
<dbReference type="AlphaFoldDB" id="A0A9X9R0Q5"/>
<dbReference type="EMBL" id="CABFLZ010000015">
    <property type="protein sequence ID" value="VTY05626.1"/>
    <property type="molecule type" value="Genomic_DNA"/>
</dbReference>
<keyword evidence="3" id="KW-1185">Reference proteome</keyword>
<gene>
    <name evidence="2" type="ORF">ONOEEDHL_02128</name>
</gene>
<dbReference type="InterPro" id="IPR011010">
    <property type="entry name" value="DNA_brk_join_enz"/>
</dbReference>
<keyword evidence="1" id="KW-0233">DNA recombination</keyword>
<proteinExistence type="predicted"/>
<evidence type="ECO:0000313" key="2">
    <source>
        <dbReference type="EMBL" id="VTY05626.1"/>
    </source>
</evidence>
<dbReference type="Gene3D" id="1.10.443.10">
    <property type="entry name" value="Intergrase catalytic core"/>
    <property type="match status" value="1"/>
</dbReference>
<dbReference type="GO" id="GO:0015074">
    <property type="term" value="P:DNA integration"/>
    <property type="evidence" value="ECO:0007669"/>
    <property type="project" value="InterPro"/>
</dbReference>
<sequence length="362" mass="42074">MTKISRDGYSFNQNDTIWILNKDIKIKLTRDILSLDSSLLDGFKNILSDYAQEMSAHHTRNMLFMFRRLIKFSNGNAITTDSILNWRASLTRENEWYLGSLKGFLHTWYKRGYLGISLEVVKLLETFNIKGNKKGKSVANHCPYAGPMTNNELLSLVSELNELWKQNRISFECYAYINALIITARRPSQLKQLKMCDLIKDNNDYYINIPRVKQRHSNFRKSFRKLAVTEDLYLIIRNLAEDQIKKIETHIGNTLPFEQRKLIPIFMSHQTLLEINKGNVGLYLEKDLLHSTIQEMKKLMVEFNNAQHAISERTGKVIYVNARRFRYTRGTNLGRKGVGVTVIAELLDRDLCKIPFSPTAEI</sequence>
<dbReference type="GO" id="GO:0006310">
    <property type="term" value="P:DNA recombination"/>
    <property type="evidence" value="ECO:0007669"/>
    <property type="project" value="UniProtKB-KW"/>
</dbReference>
<dbReference type="RefSeq" id="WP_204788300.1">
    <property type="nucleotide sequence ID" value="NZ_CABFLZ010000015.1"/>
</dbReference>
<dbReference type="NCBIfam" id="NF041502">
    <property type="entry name" value="integrase_1"/>
    <property type="match status" value="1"/>
</dbReference>
<dbReference type="SUPFAM" id="SSF56349">
    <property type="entry name" value="DNA breaking-rejoining enzymes"/>
    <property type="match status" value="1"/>
</dbReference>
<comment type="caution">
    <text evidence="2">The sequence shown here is derived from an EMBL/GenBank/DDBJ whole genome shotgun (WGS) entry which is preliminary data.</text>
</comment>
<evidence type="ECO:0000256" key="1">
    <source>
        <dbReference type="ARBA" id="ARBA00023172"/>
    </source>
</evidence>